<accession>A0ABM1FQR8</accession>
<proteinExistence type="predicted"/>
<sequence length="246" mass="26483">MVKDVRSKMSLFVAEFGRSSSKECRAAMLIRDRDISRLISMWIRNQKGPALSSSSVPAPTNKGEYYSQNSRVKPTNSSGSVAQGGSKSPAYAKCGRNHIGVCHEGDGSGGNIAQSSLVAPPDRAAPRGATSSTGGATNHLYALNNCQEHENSPDVVTGMIQVFDITVYVLLDPGSSLSFVTPYISMNFNIILEQLSKPFNVSTPVGESILEERESIMISHSIIHKSTVVDLIELDIVDFDVTLGMD</sequence>
<gene>
    <name evidence="3" type="primary">LOC107006249</name>
</gene>
<keyword evidence="2" id="KW-1185">Reference proteome</keyword>
<dbReference type="RefSeq" id="XP_015060338.1">
    <property type="nucleotide sequence ID" value="XM_015204852.1"/>
</dbReference>
<dbReference type="Proteomes" id="UP000694930">
    <property type="component" value="Chromosome 12"/>
</dbReference>
<evidence type="ECO:0000256" key="1">
    <source>
        <dbReference type="SAM" id="MobiDB-lite"/>
    </source>
</evidence>
<evidence type="ECO:0000313" key="2">
    <source>
        <dbReference type="Proteomes" id="UP000694930"/>
    </source>
</evidence>
<feature type="region of interest" description="Disordered" evidence="1">
    <location>
        <begin position="49"/>
        <end position="87"/>
    </location>
</feature>
<evidence type="ECO:0000313" key="3">
    <source>
        <dbReference type="RefSeq" id="XP_015060338.1"/>
    </source>
</evidence>
<dbReference type="Pfam" id="PF08284">
    <property type="entry name" value="RVP_2"/>
    <property type="match status" value="1"/>
</dbReference>
<feature type="compositionally biased region" description="Polar residues" evidence="1">
    <location>
        <begin position="66"/>
        <end position="86"/>
    </location>
</feature>
<reference evidence="3" key="2">
    <citation type="submission" date="2025-08" db="UniProtKB">
        <authorList>
            <consortium name="RefSeq"/>
        </authorList>
    </citation>
    <scope>IDENTIFICATION</scope>
</reference>
<dbReference type="CDD" id="cd00303">
    <property type="entry name" value="retropepsin_like"/>
    <property type="match status" value="1"/>
</dbReference>
<name>A0ABM1FQR8_SOLPN</name>
<organism evidence="2 3">
    <name type="scientific">Solanum pennellii</name>
    <name type="common">Tomato</name>
    <name type="synonym">Lycopersicon pennellii</name>
    <dbReference type="NCBI Taxonomy" id="28526"/>
    <lineage>
        <taxon>Eukaryota</taxon>
        <taxon>Viridiplantae</taxon>
        <taxon>Streptophyta</taxon>
        <taxon>Embryophyta</taxon>
        <taxon>Tracheophyta</taxon>
        <taxon>Spermatophyta</taxon>
        <taxon>Magnoliopsida</taxon>
        <taxon>eudicotyledons</taxon>
        <taxon>Gunneridae</taxon>
        <taxon>Pentapetalae</taxon>
        <taxon>asterids</taxon>
        <taxon>lamiids</taxon>
        <taxon>Solanales</taxon>
        <taxon>Solanaceae</taxon>
        <taxon>Solanoideae</taxon>
        <taxon>Solaneae</taxon>
        <taxon>Solanum</taxon>
        <taxon>Solanum subgen. Lycopersicon</taxon>
    </lineage>
</organism>
<dbReference type="GeneID" id="107006249"/>
<reference evidence="2" key="1">
    <citation type="journal article" date="2014" name="Nat. Genet.">
        <title>The genome of the stress-tolerant wild tomato species Solanum pennellii.</title>
        <authorList>
            <person name="Bolger A."/>
            <person name="Scossa F."/>
            <person name="Bolger M.E."/>
            <person name="Lanz C."/>
            <person name="Maumus F."/>
            <person name="Tohge T."/>
            <person name="Quesneville H."/>
            <person name="Alseekh S."/>
            <person name="Sorensen I."/>
            <person name="Lichtenstein G."/>
            <person name="Fich E.A."/>
            <person name="Conte M."/>
            <person name="Keller H."/>
            <person name="Schneeberger K."/>
            <person name="Schwacke R."/>
            <person name="Ofner I."/>
            <person name="Vrebalov J."/>
            <person name="Xu Y."/>
            <person name="Osorio S."/>
            <person name="Aflitos S.A."/>
            <person name="Schijlen E."/>
            <person name="Jimenez-Gomez J.M."/>
            <person name="Ryngajllo M."/>
            <person name="Kimura S."/>
            <person name="Kumar R."/>
            <person name="Koenig D."/>
            <person name="Headland L.R."/>
            <person name="Maloof J.N."/>
            <person name="Sinha N."/>
            <person name="van Ham R.C."/>
            <person name="Lankhorst R.K."/>
            <person name="Mao L."/>
            <person name="Vogel A."/>
            <person name="Arsova B."/>
            <person name="Panstruga R."/>
            <person name="Fei Z."/>
            <person name="Rose J.K."/>
            <person name="Zamir D."/>
            <person name="Carrari F."/>
            <person name="Giovannoni J.J."/>
            <person name="Weigel D."/>
            <person name="Usadel B."/>
            <person name="Fernie A.R."/>
        </authorList>
    </citation>
    <scope>NUCLEOTIDE SEQUENCE [LARGE SCALE GENOMIC DNA]</scope>
    <source>
        <strain evidence="2">cv. LA0716</strain>
    </source>
</reference>
<protein>
    <submittedName>
        <fullName evidence="3">Uncharacterized protein LOC107006249</fullName>
    </submittedName>
</protein>